<organism evidence="1 2">
    <name type="scientific">Desulfosarcina ovata subsp. ovata</name>
    <dbReference type="NCBI Taxonomy" id="2752305"/>
    <lineage>
        <taxon>Bacteria</taxon>
        <taxon>Pseudomonadati</taxon>
        <taxon>Thermodesulfobacteriota</taxon>
        <taxon>Desulfobacteria</taxon>
        <taxon>Desulfobacterales</taxon>
        <taxon>Desulfosarcinaceae</taxon>
        <taxon>Desulfosarcina</taxon>
    </lineage>
</organism>
<evidence type="ECO:0000313" key="2">
    <source>
        <dbReference type="Proteomes" id="UP000422108"/>
    </source>
</evidence>
<sequence length="64" mass="7433">MLKRAASKMAEDLAFDVNLVQIPAAIVIMRFRFVPAWQFDQFFEKFSSGYDQKVKQNCTQLASR</sequence>
<dbReference type="EMBL" id="AP021879">
    <property type="protein sequence ID" value="BBO88407.1"/>
    <property type="molecule type" value="Genomic_DNA"/>
</dbReference>
<proteinExistence type="predicted"/>
<reference evidence="1 2" key="1">
    <citation type="submission" date="2019-11" db="EMBL/GenBank/DDBJ databases">
        <title>Comparative genomics of hydrocarbon-degrading Desulfosarcina strains.</title>
        <authorList>
            <person name="Watanabe M."/>
            <person name="Kojima H."/>
            <person name="Fukui M."/>
        </authorList>
    </citation>
    <scope>NUCLEOTIDE SEQUENCE [LARGE SCALE GENOMIC DNA]</scope>
    <source>
        <strain evidence="2">oXyS1</strain>
    </source>
</reference>
<dbReference type="AlphaFoldDB" id="A0A5K8A7B4"/>
<accession>A0A5K8A7B4</accession>
<protein>
    <submittedName>
        <fullName evidence="1">Uncharacterized protein</fullName>
    </submittedName>
</protein>
<dbReference type="Proteomes" id="UP000422108">
    <property type="component" value="Chromosome"/>
</dbReference>
<evidence type="ECO:0000313" key="1">
    <source>
        <dbReference type="EMBL" id="BBO88407.1"/>
    </source>
</evidence>
<keyword evidence="2" id="KW-1185">Reference proteome</keyword>
<name>A0A5K8A7B4_9BACT</name>
<gene>
    <name evidence="1" type="ORF">DSCOOX_15870</name>
</gene>